<reference evidence="2 3" key="1">
    <citation type="submission" date="2016-10" db="EMBL/GenBank/DDBJ databases">
        <authorList>
            <person name="de Groot N.N."/>
        </authorList>
    </citation>
    <scope>NUCLEOTIDE SEQUENCE [LARGE SCALE GENOMIC DNA]</scope>
    <source>
        <strain evidence="2 3">DSM 21035</strain>
    </source>
</reference>
<feature type="region of interest" description="Disordered" evidence="1">
    <location>
        <begin position="25"/>
        <end position="45"/>
    </location>
</feature>
<dbReference type="EMBL" id="FOFN01000003">
    <property type="protein sequence ID" value="SEQ84968.1"/>
    <property type="molecule type" value="Genomic_DNA"/>
</dbReference>
<evidence type="ECO:0000256" key="1">
    <source>
        <dbReference type="SAM" id="MobiDB-lite"/>
    </source>
</evidence>
<gene>
    <name evidence="2" type="ORF">SAMN05421824_2479</name>
</gene>
<evidence type="ECO:0000313" key="3">
    <source>
        <dbReference type="Proteomes" id="UP000198999"/>
    </source>
</evidence>
<protein>
    <submittedName>
        <fullName evidence="2">Uncharacterized protein</fullName>
    </submittedName>
</protein>
<keyword evidence="3" id="KW-1185">Reference proteome</keyword>
<evidence type="ECO:0000313" key="2">
    <source>
        <dbReference type="EMBL" id="SEQ84968.1"/>
    </source>
</evidence>
<organism evidence="2 3">
    <name type="scientific">Hyunsoonleella jejuensis</name>
    <dbReference type="NCBI Taxonomy" id="419940"/>
    <lineage>
        <taxon>Bacteria</taxon>
        <taxon>Pseudomonadati</taxon>
        <taxon>Bacteroidota</taxon>
        <taxon>Flavobacteriia</taxon>
        <taxon>Flavobacteriales</taxon>
        <taxon>Flavobacteriaceae</taxon>
    </lineage>
</organism>
<dbReference type="Proteomes" id="UP000198999">
    <property type="component" value="Unassembled WGS sequence"/>
</dbReference>
<proteinExistence type="predicted"/>
<accession>A0A1H9JDU2</accession>
<name>A0A1H9JDU2_9FLAO</name>
<sequence>MLYNKNKEDKKKKRSYSYLHIHTSKEQVHRLQKKGRVMLNGKPKN</sequence>
<dbReference type="AlphaFoldDB" id="A0A1H9JDU2"/>
<dbReference type="STRING" id="419940.SAMN05421824_2479"/>